<dbReference type="EMBL" id="JBHRXX010000003">
    <property type="protein sequence ID" value="MFC3683716.1"/>
    <property type="molecule type" value="Genomic_DNA"/>
</dbReference>
<name>A0ABV7W4W1_9BURK</name>
<comment type="caution">
    <text evidence="1">The sequence shown here is derived from an EMBL/GenBank/DDBJ whole genome shotgun (WGS) entry which is preliminary data.</text>
</comment>
<dbReference type="RefSeq" id="WP_382173106.1">
    <property type="nucleotide sequence ID" value="NZ_JBHRXX010000003.1"/>
</dbReference>
<dbReference type="Proteomes" id="UP001595729">
    <property type="component" value="Unassembled WGS sequence"/>
</dbReference>
<evidence type="ECO:0000313" key="2">
    <source>
        <dbReference type="Proteomes" id="UP001595729"/>
    </source>
</evidence>
<accession>A0ABV7W4W1</accession>
<protein>
    <submittedName>
        <fullName evidence="1">Uncharacterized protein</fullName>
    </submittedName>
</protein>
<proteinExistence type="predicted"/>
<reference evidence="2" key="1">
    <citation type="journal article" date="2019" name="Int. J. Syst. Evol. Microbiol.">
        <title>The Global Catalogue of Microorganisms (GCM) 10K type strain sequencing project: providing services to taxonomists for standard genome sequencing and annotation.</title>
        <authorList>
            <consortium name="The Broad Institute Genomics Platform"/>
            <consortium name="The Broad Institute Genome Sequencing Center for Infectious Disease"/>
            <person name="Wu L."/>
            <person name="Ma J."/>
        </authorList>
    </citation>
    <scope>NUCLEOTIDE SEQUENCE [LARGE SCALE GENOMIC DNA]</scope>
    <source>
        <strain evidence="2">KCTC 42501</strain>
    </source>
</reference>
<evidence type="ECO:0000313" key="1">
    <source>
        <dbReference type="EMBL" id="MFC3683716.1"/>
    </source>
</evidence>
<organism evidence="1 2">
    <name type="scientific">Hydrogenophaga luteola</name>
    <dbReference type="NCBI Taxonomy" id="1591122"/>
    <lineage>
        <taxon>Bacteria</taxon>
        <taxon>Pseudomonadati</taxon>
        <taxon>Pseudomonadota</taxon>
        <taxon>Betaproteobacteria</taxon>
        <taxon>Burkholderiales</taxon>
        <taxon>Comamonadaceae</taxon>
        <taxon>Hydrogenophaga</taxon>
    </lineage>
</organism>
<keyword evidence="2" id="KW-1185">Reference proteome</keyword>
<sequence>MNRIASRKNREKHLLDRFLTVAGLEVQSVEQSEAPDFLLQVQSKLIGIEVTEVFRNPDLSGRSPRALESITDRIVARARSLYHVRNCRFVHVNVLFFDGVDVQSLNREQVADRIATLVESMSLESAHVHWRNDYEDPSLDAVAFVTALAVPEASMSHWGVPRAGWRTKLSTELLRSAIEAKNEKVQAYRAKADEVWLLLAVEGSRPSQFFDPEVPPATSDLASRFDRTYWFNSMHDQVVCWRGSDA</sequence>
<gene>
    <name evidence="1" type="ORF">ACFOPI_08945</name>
</gene>